<dbReference type="GO" id="GO:0005634">
    <property type="term" value="C:nucleus"/>
    <property type="evidence" value="ECO:0007669"/>
    <property type="project" value="TreeGrafter"/>
</dbReference>
<dbReference type="PROSITE" id="PS00028">
    <property type="entry name" value="ZINC_FINGER_C2H2_1"/>
    <property type="match status" value="1"/>
</dbReference>
<comment type="caution">
    <text evidence="7">The sequence shown here is derived from an EMBL/GenBank/DDBJ whole genome shotgun (WGS) entry which is preliminary data.</text>
</comment>
<feature type="compositionally biased region" description="Low complexity" evidence="5">
    <location>
        <begin position="128"/>
        <end position="137"/>
    </location>
</feature>
<evidence type="ECO:0000256" key="2">
    <source>
        <dbReference type="ARBA" id="ARBA00022771"/>
    </source>
</evidence>
<evidence type="ECO:0000256" key="3">
    <source>
        <dbReference type="ARBA" id="ARBA00022833"/>
    </source>
</evidence>
<feature type="domain" description="HIT-type" evidence="6">
    <location>
        <begin position="81"/>
        <end position="114"/>
    </location>
</feature>
<feature type="region of interest" description="Disordered" evidence="5">
    <location>
        <begin position="1"/>
        <end position="77"/>
    </location>
</feature>
<feature type="region of interest" description="Disordered" evidence="5">
    <location>
        <begin position="112"/>
        <end position="148"/>
    </location>
</feature>
<proteinExistence type="predicted"/>
<dbReference type="Gene3D" id="3.30.60.190">
    <property type="match status" value="1"/>
</dbReference>
<dbReference type="GO" id="GO:0000492">
    <property type="term" value="P:box C/D snoRNP assembly"/>
    <property type="evidence" value="ECO:0007669"/>
    <property type="project" value="TreeGrafter"/>
</dbReference>
<dbReference type="GO" id="GO:0008270">
    <property type="term" value="F:zinc ion binding"/>
    <property type="evidence" value="ECO:0007669"/>
    <property type="project" value="UniProtKB-UniRule"/>
</dbReference>
<dbReference type="EMBL" id="JAUEDM010000006">
    <property type="protein sequence ID" value="KAK3315048.1"/>
    <property type="molecule type" value="Genomic_DNA"/>
</dbReference>
<dbReference type="Proteomes" id="UP001283341">
    <property type="component" value="Unassembled WGS sequence"/>
</dbReference>
<dbReference type="PANTHER" id="PTHR13483:SF11">
    <property type="entry name" value="ZINC FINGER HIT DOMAIN-CONTAINING PROTEIN 3"/>
    <property type="match status" value="1"/>
</dbReference>
<evidence type="ECO:0000259" key="6">
    <source>
        <dbReference type="PROSITE" id="PS51083"/>
    </source>
</evidence>
<dbReference type="GO" id="GO:0070761">
    <property type="term" value="C:pre-snoRNP complex"/>
    <property type="evidence" value="ECO:0007669"/>
    <property type="project" value="TreeGrafter"/>
</dbReference>
<evidence type="ECO:0000256" key="1">
    <source>
        <dbReference type="ARBA" id="ARBA00022723"/>
    </source>
</evidence>
<dbReference type="PANTHER" id="PTHR13483">
    <property type="entry name" value="BOX C_D SNORNA PROTEIN 1-RELATED"/>
    <property type="match status" value="1"/>
</dbReference>
<accession>A0AAE0M174</accession>
<dbReference type="SUPFAM" id="SSF144232">
    <property type="entry name" value="HIT/MYND zinc finger-like"/>
    <property type="match status" value="1"/>
</dbReference>
<dbReference type="PROSITE" id="PS51083">
    <property type="entry name" value="ZF_HIT"/>
    <property type="match status" value="1"/>
</dbReference>
<gene>
    <name evidence="7" type="ORF">B0H66DRAFT_332015</name>
</gene>
<evidence type="ECO:0000313" key="8">
    <source>
        <dbReference type="Proteomes" id="UP001283341"/>
    </source>
</evidence>
<feature type="compositionally biased region" description="Pro residues" evidence="5">
    <location>
        <begin position="1"/>
        <end position="12"/>
    </location>
</feature>
<sequence length="270" mass="29783">MSLSPPGSPFPLSPTETLVEVPRGQGTQDRPRNLTGLADSEETSAQNVVPDAPASAQPSRRRAQEASVEETEPSKRQARVCDICEENQGKYKCPKCPLTYCSVACNKLHKANHPPDQPQAPKPQVNRAATAADDNAAGSTDQDDDDPWAILEDSRYEDELDAIHEMYEGTHEMLDRVRRMYRGVSGSGLPNNGVGMTRLERGKFALDWARQTPGYAHVLRLLSELVQRIMLENGQECPNVTAPVREEAATEEAMIIKGLRERDLAGDNQH</sequence>
<dbReference type="CDD" id="cd23024">
    <property type="entry name" value="zf-HIT_ZNHIT2-3"/>
    <property type="match status" value="1"/>
</dbReference>
<keyword evidence="1" id="KW-0479">Metal-binding</keyword>
<evidence type="ECO:0000313" key="7">
    <source>
        <dbReference type="EMBL" id="KAK3315048.1"/>
    </source>
</evidence>
<reference evidence="7" key="2">
    <citation type="submission" date="2023-06" db="EMBL/GenBank/DDBJ databases">
        <authorList>
            <consortium name="Lawrence Berkeley National Laboratory"/>
            <person name="Haridas S."/>
            <person name="Hensen N."/>
            <person name="Bonometti L."/>
            <person name="Westerberg I."/>
            <person name="Brannstrom I.O."/>
            <person name="Guillou S."/>
            <person name="Cros-Aarteil S."/>
            <person name="Calhoun S."/>
            <person name="Kuo A."/>
            <person name="Mondo S."/>
            <person name="Pangilinan J."/>
            <person name="Riley R."/>
            <person name="Labutti K."/>
            <person name="Andreopoulos B."/>
            <person name="Lipzen A."/>
            <person name="Chen C."/>
            <person name="Yanf M."/>
            <person name="Daum C."/>
            <person name="Ng V."/>
            <person name="Clum A."/>
            <person name="Steindorff A."/>
            <person name="Ohm R."/>
            <person name="Martin F."/>
            <person name="Silar P."/>
            <person name="Natvig D."/>
            <person name="Lalanne C."/>
            <person name="Gautier V."/>
            <person name="Ament-Velasquez S.L."/>
            <person name="Kruys A."/>
            <person name="Hutchinson M.I."/>
            <person name="Powell A.J."/>
            <person name="Barry K."/>
            <person name="Miller A.N."/>
            <person name="Grigoriev I.V."/>
            <person name="Debuchy R."/>
            <person name="Gladieux P."/>
            <person name="Thoren M.H."/>
            <person name="Johannesson H."/>
        </authorList>
    </citation>
    <scope>NUCLEOTIDE SEQUENCE</scope>
    <source>
        <strain evidence="7">CBS 118394</strain>
    </source>
</reference>
<dbReference type="InterPro" id="IPR013087">
    <property type="entry name" value="Znf_C2H2_type"/>
</dbReference>
<keyword evidence="2 4" id="KW-0863">Zinc-finger</keyword>
<dbReference type="AlphaFoldDB" id="A0AAE0M174"/>
<dbReference type="Pfam" id="PF04438">
    <property type="entry name" value="zf-HIT"/>
    <property type="match status" value="1"/>
</dbReference>
<reference evidence="7" key="1">
    <citation type="journal article" date="2023" name="Mol. Phylogenet. Evol.">
        <title>Genome-scale phylogeny and comparative genomics of the fungal order Sordariales.</title>
        <authorList>
            <person name="Hensen N."/>
            <person name="Bonometti L."/>
            <person name="Westerberg I."/>
            <person name="Brannstrom I.O."/>
            <person name="Guillou S."/>
            <person name="Cros-Aarteil S."/>
            <person name="Calhoun S."/>
            <person name="Haridas S."/>
            <person name="Kuo A."/>
            <person name="Mondo S."/>
            <person name="Pangilinan J."/>
            <person name="Riley R."/>
            <person name="LaButti K."/>
            <person name="Andreopoulos B."/>
            <person name="Lipzen A."/>
            <person name="Chen C."/>
            <person name="Yan M."/>
            <person name="Daum C."/>
            <person name="Ng V."/>
            <person name="Clum A."/>
            <person name="Steindorff A."/>
            <person name="Ohm R.A."/>
            <person name="Martin F."/>
            <person name="Silar P."/>
            <person name="Natvig D.O."/>
            <person name="Lalanne C."/>
            <person name="Gautier V."/>
            <person name="Ament-Velasquez S.L."/>
            <person name="Kruys A."/>
            <person name="Hutchinson M.I."/>
            <person name="Powell A.J."/>
            <person name="Barry K."/>
            <person name="Miller A.N."/>
            <person name="Grigoriev I.V."/>
            <person name="Debuchy R."/>
            <person name="Gladieux P."/>
            <person name="Hiltunen Thoren M."/>
            <person name="Johannesson H."/>
        </authorList>
    </citation>
    <scope>NUCLEOTIDE SEQUENCE</scope>
    <source>
        <strain evidence="7">CBS 118394</strain>
    </source>
</reference>
<dbReference type="GO" id="GO:0048254">
    <property type="term" value="P:snoRNA localization"/>
    <property type="evidence" value="ECO:0007669"/>
    <property type="project" value="TreeGrafter"/>
</dbReference>
<keyword evidence="3" id="KW-0862">Zinc</keyword>
<dbReference type="InterPro" id="IPR051639">
    <property type="entry name" value="BCD1"/>
</dbReference>
<evidence type="ECO:0000256" key="4">
    <source>
        <dbReference type="PROSITE-ProRule" id="PRU00453"/>
    </source>
</evidence>
<keyword evidence="8" id="KW-1185">Reference proteome</keyword>
<dbReference type="GO" id="GO:0000463">
    <property type="term" value="P:maturation of LSU-rRNA from tricistronic rRNA transcript (SSU-rRNA, 5.8S rRNA, LSU-rRNA)"/>
    <property type="evidence" value="ECO:0007669"/>
    <property type="project" value="TreeGrafter"/>
</dbReference>
<organism evidence="7 8">
    <name type="scientific">Apodospora peruviana</name>
    <dbReference type="NCBI Taxonomy" id="516989"/>
    <lineage>
        <taxon>Eukaryota</taxon>
        <taxon>Fungi</taxon>
        <taxon>Dikarya</taxon>
        <taxon>Ascomycota</taxon>
        <taxon>Pezizomycotina</taxon>
        <taxon>Sordariomycetes</taxon>
        <taxon>Sordariomycetidae</taxon>
        <taxon>Sordariales</taxon>
        <taxon>Lasiosphaeriaceae</taxon>
        <taxon>Apodospora</taxon>
    </lineage>
</organism>
<evidence type="ECO:0000256" key="5">
    <source>
        <dbReference type="SAM" id="MobiDB-lite"/>
    </source>
</evidence>
<protein>
    <recommendedName>
        <fullName evidence="6">HIT-type domain-containing protein</fullName>
    </recommendedName>
</protein>
<dbReference type="InterPro" id="IPR007529">
    <property type="entry name" value="Znf_HIT"/>
</dbReference>
<name>A0AAE0M174_9PEZI</name>